<keyword evidence="1" id="KW-0805">Transcription regulation</keyword>
<name>A0A4R2P7S4_9BACL</name>
<dbReference type="InterPro" id="IPR020449">
    <property type="entry name" value="Tscrpt_reg_AraC-type_HTH"/>
</dbReference>
<dbReference type="PANTHER" id="PTHR43280:SF28">
    <property type="entry name" value="HTH-TYPE TRANSCRIPTIONAL ACTIVATOR RHAS"/>
    <property type="match status" value="1"/>
</dbReference>
<dbReference type="EMBL" id="SLXK01000004">
    <property type="protein sequence ID" value="TCP30953.1"/>
    <property type="molecule type" value="Genomic_DNA"/>
</dbReference>
<dbReference type="Gene3D" id="1.10.10.60">
    <property type="entry name" value="Homeodomain-like"/>
    <property type="match status" value="2"/>
</dbReference>
<dbReference type="InterPro" id="IPR018060">
    <property type="entry name" value="HTH_AraC"/>
</dbReference>
<reference evidence="5 6" key="1">
    <citation type="submission" date="2019-03" db="EMBL/GenBank/DDBJ databases">
        <title>Genomic Encyclopedia of Type Strains, Phase IV (KMG-IV): sequencing the most valuable type-strain genomes for metagenomic binning, comparative biology and taxonomic classification.</title>
        <authorList>
            <person name="Goeker M."/>
        </authorList>
    </citation>
    <scope>NUCLEOTIDE SEQUENCE [LARGE SCALE GENOMIC DNA]</scope>
    <source>
        <strain evidence="5 6">DSM 19377</strain>
    </source>
</reference>
<feature type="domain" description="HTH araC/xylS-type" evidence="4">
    <location>
        <begin position="174"/>
        <end position="272"/>
    </location>
</feature>
<gene>
    <name evidence="5" type="ORF">EV207_104132</name>
</gene>
<dbReference type="SMART" id="SM00342">
    <property type="entry name" value="HTH_ARAC"/>
    <property type="match status" value="1"/>
</dbReference>
<dbReference type="PROSITE" id="PS01124">
    <property type="entry name" value="HTH_ARAC_FAMILY_2"/>
    <property type="match status" value="1"/>
</dbReference>
<evidence type="ECO:0000256" key="2">
    <source>
        <dbReference type="ARBA" id="ARBA00023125"/>
    </source>
</evidence>
<keyword evidence="2" id="KW-0238">DNA-binding</keyword>
<dbReference type="Proteomes" id="UP000295416">
    <property type="component" value="Unassembled WGS sequence"/>
</dbReference>
<proteinExistence type="predicted"/>
<dbReference type="Pfam" id="PF12833">
    <property type="entry name" value="HTH_18"/>
    <property type="match status" value="1"/>
</dbReference>
<dbReference type="OrthoDB" id="192171at2"/>
<evidence type="ECO:0000256" key="1">
    <source>
        <dbReference type="ARBA" id="ARBA00023015"/>
    </source>
</evidence>
<dbReference type="InterPro" id="IPR018062">
    <property type="entry name" value="HTH_AraC-typ_CS"/>
</dbReference>
<organism evidence="5 6">
    <name type="scientific">Scopulibacillus darangshiensis</name>
    <dbReference type="NCBI Taxonomy" id="442528"/>
    <lineage>
        <taxon>Bacteria</taxon>
        <taxon>Bacillati</taxon>
        <taxon>Bacillota</taxon>
        <taxon>Bacilli</taxon>
        <taxon>Bacillales</taxon>
        <taxon>Sporolactobacillaceae</taxon>
        <taxon>Scopulibacillus</taxon>
    </lineage>
</organism>
<comment type="caution">
    <text evidence="5">The sequence shown here is derived from an EMBL/GenBank/DDBJ whole genome shotgun (WGS) entry which is preliminary data.</text>
</comment>
<evidence type="ECO:0000313" key="6">
    <source>
        <dbReference type="Proteomes" id="UP000295416"/>
    </source>
</evidence>
<accession>A0A4R2P7S4</accession>
<dbReference type="PROSITE" id="PS00041">
    <property type="entry name" value="HTH_ARAC_FAMILY_1"/>
    <property type="match status" value="1"/>
</dbReference>
<protein>
    <submittedName>
        <fullName evidence="5">Helix-turn-helix protein</fullName>
    </submittedName>
</protein>
<dbReference type="SUPFAM" id="SSF51215">
    <property type="entry name" value="Regulatory protein AraC"/>
    <property type="match status" value="1"/>
</dbReference>
<sequence length="274" mass="32143">MKYYTFKLPPYLYYDDSNEDVFRMGDKHISRSNFEWFDLIIVEKGTLYLGEEGVNYTIGSNQGLILAPYAHHYSFKPCTEDTHFYWIHFQTTGQWTIKDSIEKKHANDSLYLPNFFSLKHTDPVFQILKELNSFLQINHLDNRFNQQIIFLQLIQRLIQNNTQAVSAKVIQIAESSATWLNNNFQRNISMVELGNVMNFHPSYISRCMKQVYGISMKKYLLKLRINHAKNLLSSKNDSIEKVAFKCGFNSLSFFSKTFTKGIGLSPSEFRNNYR</sequence>
<dbReference type="AlphaFoldDB" id="A0A4R2P7S4"/>
<dbReference type="InterPro" id="IPR037923">
    <property type="entry name" value="HTH-like"/>
</dbReference>
<dbReference type="InterPro" id="IPR009057">
    <property type="entry name" value="Homeodomain-like_sf"/>
</dbReference>
<keyword evidence="6" id="KW-1185">Reference proteome</keyword>
<dbReference type="GO" id="GO:0043565">
    <property type="term" value="F:sequence-specific DNA binding"/>
    <property type="evidence" value="ECO:0007669"/>
    <property type="project" value="InterPro"/>
</dbReference>
<dbReference type="SUPFAM" id="SSF46689">
    <property type="entry name" value="Homeodomain-like"/>
    <property type="match status" value="1"/>
</dbReference>
<keyword evidence="3" id="KW-0804">Transcription</keyword>
<dbReference type="PRINTS" id="PR00032">
    <property type="entry name" value="HTHARAC"/>
</dbReference>
<evidence type="ECO:0000256" key="3">
    <source>
        <dbReference type="ARBA" id="ARBA00023163"/>
    </source>
</evidence>
<evidence type="ECO:0000259" key="4">
    <source>
        <dbReference type="PROSITE" id="PS01124"/>
    </source>
</evidence>
<dbReference type="PANTHER" id="PTHR43280">
    <property type="entry name" value="ARAC-FAMILY TRANSCRIPTIONAL REGULATOR"/>
    <property type="match status" value="1"/>
</dbReference>
<dbReference type="RefSeq" id="WP_132744266.1">
    <property type="nucleotide sequence ID" value="NZ_SLXK01000004.1"/>
</dbReference>
<evidence type="ECO:0000313" key="5">
    <source>
        <dbReference type="EMBL" id="TCP30953.1"/>
    </source>
</evidence>
<dbReference type="GO" id="GO:0003700">
    <property type="term" value="F:DNA-binding transcription factor activity"/>
    <property type="evidence" value="ECO:0007669"/>
    <property type="project" value="InterPro"/>
</dbReference>